<dbReference type="Gene3D" id="3.40.640.10">
    <property type="entry name" value="Type I PLP-dependent aspartate aminotransferase-like (Major domain)"/>
    <property type="match status" value="1"/>
</dbReference>
<evidence type="ECO:0000256" key="2">
    <source>
        <dbReference type="ARBA" id="ARBA00004746"/>
    </source>
</evidence>
<protein>
    <recommendedName>
        <fullName evidence="6">8-amino-7-oxononanoate synthase</fullName>
        <ecNumber evidence="6">2.3.1.47</ecNumber>
    </recommendedName>
    <alternativeName>
        <fullName evidence="10">7-keto-8-amino-pelargonic acid synthase</fullName>
    </alternativeName>
    <alternativeName>
        <fullName evidence="11">8-amino-7-ketopelargonate synthase</fullName>
    </alternativeName>
</protein>
<evidence type="ECO:0000256" key="6">
    <source>
        <dbReference type="ARBA" id="ARBA00013187"/>
    </source>
</evidence>
<keyword evidence="8" id="KW-0093">Biotin biosynthesis</keyword>
<evidence type="ECO:0000256" key="9">
    <source>
        <dbReference type="ARBA" id="ARBA00022898"/>
    </source>
</evidence>
<dbReference type="PANTHER" id="PTHR13693:SF100">
    <property type="entry name" value="8-AMINO-7-OXONONANOATE SYNTHASE"/>
    <property type="match status" value="1"/>
</dbReference>
<sequence length="391" mass="43864">MDNLYTHMQTALDELSAQGNLRDLPLALHEGRYLYAAGQKMLNLSSNDYLGLAADVELRARFLENLTPEDFLPSASSSRLLTGNHPVFNELEAALARLYGTESALVFNSGFDANTGILSAIAETGDLILADKLVHASLIDGMRLSRANWYRFRHNNIQHLEHLLARDAAHYRHIIVVTESVFSMDGDEAPLKELVQLKQTYPNLLLYVDEAHAFGLRGRQGLGCCEEQGCIRDVDFLVGTWGKAMASAGAFVVCRRLTRDYLVNRVRPFIFTTALPPVIVRWSRYLLNLLSEMGERRQRLADLSQRLHQALHERQIASPSTSHIIPLVIGDSAEAVRRAEEMQRHGFYVRAVRPPTVPEGTARLRLSLRADITDEEMDKLMAYIQGITTAV</sequence>
<dbReference type="InterPro" id="IPR015424">
    <property type="entry name" value="PyrdxlP-dep_Trfase"/>
</dbReference>
<reference evidence="15" key="1">
    <citation type="journal article" date="2021" name="PeerJ">
        <title>Extensive microbial diversity within the chicken gut microbiome revealed by metagenomics and culture.</title>
        <authorList>
            <person name="Gilroy R."/>
            <person name="Ravi A."/>
            <person name="Getino M."/>
            <person name="Pursley I."/>
            <person name="Horton D.L."/>
            <person name="Alikhan N.F."/>
            <person name="Baker D."/>
            <person name="Gharbi K."/>
            <person name="Hall N."/>
            <person name="Watson M."/>
            <person name="Adriaenssens E.M."/>
            <person name="Foster-Nyarko E."/>
            <person name="Jarju S."/>
            <person name="Secka A."/>
            <person name="Antonio M."/>
            <person name="Oren A."/>
            <person name="Chaudhuri R.R."/>
            <person name="La Ragione R."/>
            <person name="Hildebrand F."/>
            <person name="Pallen M.J."/>
        </authorList>
    </citation>
    <scope>NUCLEOTIDE SEQUENCE</scope>
    <source>
        <strain evidence="15">ChiHjej9B8-1298</strain>
    </source>
</reference>
<dbReference type="GO" id="GO:0009102">
    <property type="term" value="P:biotin biosynthetic process"/>
    <property type="evidence" value="ECO:0007669"/>
    <property type="project" value="UniProtKB-KW"/>
</dbReference>
<evidence type="ECO:0000256" key="7">
    <source>
        <dbReference type="ARBA" id="ARBA00022679"/>
    </source>
</evidence>
<dbReference type="GO" id="GO:0030170">
    <property type="term" value="F:pyridoxal phosphate binding"/>
    <property type="evidence" value="ECO:0007669"/>
    <property type="project" value="InterPro"/>
</dbReference>
<evidence type="ECO:0000256" key="13">
    <source>
        <dbReference type="RuleBase" id="RU003693"/>
    </source>
</evidence>
<evidence type="ECO:0000256" key="3">
    <source>
        <dbReference type="ARBA" id="ARBA00005189"/>
    </source>
</evidence>
<dbReference type="InterPro" id="IPR015421">
    <property type="entry name" value="PyrdxlP-dep_Trfase_major"/>
</dbReference>
<organism evidence="15 16">
    <name type="scientific">Candidatus Bacteroides merdigallinarum</name>
    <dbReference type="NCBI Taxonomy" id="2838473"/>
    <lineage>
        <taxon>Bacteria</taxon>
        <taxon>Pseudomonadati</taxon>
        <taxon>Bacteroidota</taxon>
        <taxon>Bacteroidia</taxon>
        <taxon>Bacteroidales</taxon>
        <taxon>Bacteroidaceae</taxon>
        <taxon>Bacteroides</taxon>
    </lineage>
</organism>
<dbReference type="Gene3D" id="3.90.1150.10">
    <property type="entry name" value="Aspartate Aminotransferase, domain 1"/>
    <property type="match status" value="1"/>
</dbReference>
<dbReference type="Pfam" id="PF00155">
    <property type="entry name" value="Aminotran_1_2"/>
    <property type="match status" value="1"/>
</dbReference>
<evidence type="ECO:0000259" key="14">
    <source>
        <dbReference type="Pfam" id="PF00155"/>
    </source>
</evidence>
<evidence type="ECO:0000256" key="4">
    <source>
        <dbReference type="ARBA" id="ARBA00010008"/>
    </source>
</evidence>
<keyword evidence="7" id="KW-0808">Transferase</keyword>
<evidence type="ECO:0000313" key="16">
    <source>
        <dbReference type="Proteomes" id="UP000824028"/>
    </source>
</evidence>
<dbReference type="InterPro" id="IPR050087">
    <property type="entry name" value="AON_synthase_class-II"/>
</dbReference>
<feature type="domain" description="Aminotransferase class I/classII large" evidence="14">
    <location>
        <begin position="40"/>
        <end position="384"/>
    </location>
</feature>
<evidence type="ECO:0000256" key="12">
    <source>
        <dbReference type="ARBA" id="ARBA00047715"/>
    </source>
</evidence>
<dbReference type="PANTHER" id="PTHR13693">
    <property type="entry name" value="CLASS II AMINOTRANSFERASE/8-AMINO-7-OXONONANOATE SYNTHASE"/>
    <property type="match status" value="1"/>
</dbReference>
<dbReference type="InterPro" id="IPR004839">
    <property type="entry name" value="Aminotransferase_I/II_large"/>
</dbReference>
<comment type="catalytic activity">
    <reaction evidence="12">
        <text>6-carboxyhexanoyl-[ACP] + L-alanine + H(+) = (8S)-8-amino-7-oxononanoate + holo-[ACP] + CO2</text>
        <dbReference type="Rhea" id="RHEA:42288"/>
        <dbReference type="Rhea" id="RHEA-COMP:9685"/>
        <dbReference type="Rhea" id="RHEA-COMP:9955"/>
        <dbReference type="ChEBI" id="CHEBI:15378"/>
        <dbReference type="ChEBI" id="CHEBI:16526"/>
        <dbReference type="ChEBI" id="CHEBI:57972"/>
        <dbReference type="ChEBI" id="CHEBI:64479"/>
        <dbReference type="ChEBI" id="CHEBI:78846"/>
        <dbReference type="ChEBI" id="CHEBI:149468"/>
        <dbReference type="EC" id="2.3.1.47"/>
    </reaction>
</comment>
<accession>A0A9D2E7H4</accession>
<comment type="similarity">
    <text evidence="4">Belongs to the class-II pyridoxal-phosphate-dependent aminotransferase family. BioF subfamily.</text>
</comment>
<dbReference type="InterPro" id="IPR001917">
    <property type="entry name" value="Aminotrans_II_pyridoxalP_BS"/>
</dbReference>
<evidence type="ECO:0000256" key="11">
    <source>
        <dbReference type="ARBA" id="ARBA00033381"/>
    </source>
</evidence>
<evidence type="ECO:0000256" key="8">
    <source>
        <dbReference type="ARBA" id="ARBA00022756"/>
    </source>
</evidence>
<evidence type="ECO:0000256" key="10">
    <source>
        <dbReference type="ARBA" id="ARBA00032610"/>
    </source>
</evidence>
<dbReference type="SUPFAM" id="SSF53383">
    <property type="entry name" value="PLP-dependent transferases"/>
    <property type="match status" value="1"/>
</dbReference>
<dbReference type="AlphaFoldDB" id="A0A9D2E7H4"/>
<evidence type="ECO:0000256" key="5">
    <source>
        <dbReference type="ARBA" id="ARBA00011738"/>
    </source>
</evidence>
<dbReference type="CDD" id="cd06454">
    <property type="entry name" value="KBL_like"/>
    <property type="match status" value="1"/>
</dbReference>
<dbReference type="InterPro" id="IPR015422">
    <property type="entry name" value="PyrdxlP-dep_Trfase_small"/>
</dbReference>
<dbReference type="PROSITE" id="PS00599">
    <property type="entry name" value="AA_TRANSFER_CLASS_2"/>
    <property type="match status" value="1"/>
</dbReference>
<dbReference type="Proteomes" id="UP000824028">
    <property type="component" value="Unassembled WGS sequence"/>
</dbReference>
<comment type="cofactor">
    <cofactor evidence="1 13">
        <name>pyridoxal 5'-phosphate</name>
        <dbReference type="ChEBI" id="CHEBI:597326"/>
    </cofactor>
</comment>
<evidence type="ECO:0000256" key="1">
    <source>
        <dbReference type="ARBA" id="ARBA00001933"/>
    </source>
</evidence>
<reference evidence="15" key="2">
    <citation type="submission" date="2021-04" db="EMBL/GenBank/DDBJ databases">
        <authorList>
            <person name="Gilroy R."/>
        </authorList>
    </citation>
    <scope>NUCLEOTIDE SEQUENCE</scope>
    <source>
        <strain evidence="15">ChiHjej9B8-1298</strain>
    </source>
</reference>
<comment type="subunit">
    <text evidence="5">Homodimer.</text>
</comment>
<keyword evidence="9 13" id="KW-0663">Pyridoxal phosphate</keyword>
<comment type="pathway">
    <text evidence="3">Lipid metabolism.</text>
</comment>
<gene>
    <name evidence="15" type="ORF">H9814_01530</name>
</gene>
<proteinExistence type="inferred from homology"/>
<comment type="caution">
    <text evidence="15">The sequence shown here is derived from an EMBL/GenBank/DDBJ whole genome shotgun (WGS) entry which is preliminary data.</text>
</comment>
<dbReference type="GO" id="GO:0008710">
    <property type="term" value="F:8-amino-7-oxononanoate synthase activity"/>
    <property type="evidence" value="ECO:0007669"/>
    <property type="project" value="UniProtKB-EC"/>
</dbReference>
<dbReference type="EC" id="2.3.1.47" evidence="6"/>
<name>A0A9D2E7H4_9BACE</name>
<comment type="pathway">
    <text evidence="2">Cofactor biosynthesis; biotin biosynthesis.</text>
</comment>
<dbReference type="EMBL" id="DXBX01000011">
    <property type="protein sequence ID" value="HIZ32217.1"/>
    <property type="molecule type" value="Genomic_DNA"/>
</dbReference>
<evidence type="ECO:0000313" key="15">
    <source>
        <dbReference type="EMBL" id="HIZ32217.1"/>
    </source>
</evidence>